<proteinExistence type="predicted"/>
<dbReference type="Gene3D" id="3.30.2010.20">
    <property type="match status" value="1"/>
</dbReference>
<dbReference type="InterPro" id="IPR038555">
    <property type="entry name" value="Zincin_1_sf"/>
</dbReference>
<gene>
    <name evidence="1" type="ORF">SDC9_210305</name>
</gene>
<protein>
    <recommendedName>
        <fullName evidence="2">Zinicin-like metallopeptidase</fullName>
    </recommendedName>
</protein>
<dbReference type="SUPFAM" id="SSF55486">
    <property type="entry name" value="Metalloproteases ('zincins'), catalytic domain"/>
    <property type="match status" value="1"/>
</dbReference>
<dbReference type="CDD" id="cd12953">
    <property type="entry name" value="MMP_TTHA0227"/>
    <property type="match status" value="1"/>
</dbReference>
<sequence length="130" mass="15163">MVLSFDETADLLDKLAERFPRELFHDLNGGISLLPEAKLSPEDMAGDLYTMGEYCVDQMGRYIVLYYGSFARILAGCSREEWERELYETLSHELTHHMEGLAGERSLEWKDQRDLEAYRMRHEENTPPSK</sequence>
<reference evidence="1" key="1">
    <citation type="submission" date="2019-08" db="EMBL/GenBank/DDBJ databases">
        <authorList>
            <person name="Kucharzyk K."/>
            <person name="Murdoch R.W."/>
            <person name="Higgins S."/>
            <person name="Loffler F."/>
        </authorList>
    </citation>
    <scope>NUCLEOTIDE SEQUENCE</scope>
</reference>
<evidence type="ECO:0000313" key="1">
    <source>
        <dbReference type="EMBL" id="MPN62556.1"/>
    </source>
</evidence>
<name>A0A645JGH7_9ZZZZ</name>
<organism evidence="1">
    <name type="scientific">bioreactor metagenome</name>
    <dbReference type="NCBI Taxonomy" id="1076179"/>
    <lineage>
        <taxon>unclassified sequences</taxon>
        <taxon>metagenomes</taxon>
        <taxon>ecological metagenomes</taxon>
    </lineage>
</organism>
<dbReference type="Pfam" id="PF06262">
    <property type="entry name" value="Zincin_1"/>
    <property type="match status" value="1"/>
</dbReference>
<dbReference type="InterPro" id="IPR010428">
    <property type="entry name" value="Zincin_1"/>
</dbReference>
<dbReference type="AlphaFoldDB" id="A0A645JGH7"/>
<evidence type="ECO:0008006" key="2">
    <source>
        <dbReference type="Google" id="ProtNLM"/>
    </source>
</evidence>
<accession>A0A645JGH7</accession>
<comment type="caution">
    <text evidence="1">The sequence shown here is derived from an EMBL/GenBank/DDBJ whole genome shotgun (WGS) entry which is preliminary data.</text>
</comment>
<dbReference type="EMBL" id="VSSQ01140716">
    <property type="protein sequence ID" value="MPN62556.1"/>
    <property type="molecule type" value="Genomic_DNA"/>
</dbReference>